<evidence type="ECO:0000256" key="1">
    <source>
        <dbReference type="SAM" id="Coils"/>
    </source>
</evidence>
<dbReference type="Proteomes" id="UP001189624">
    <property type="component" value="Chromosome 4"/>
</dbReference>
<name>A0AA86SBV0_9FABA</name>
<feature type="coiled-coil region" evidence="1">
    <location>
        <begin position="85"/>
        <end position="119"/>
    </location>
</feature>
<feature type="coiled-coil region" evidence="1">
    <location>
        <begin position="195"/>
        <end position="257"/>
    </location>
</feature>
<keyword evidence="1" id="KW-0175">Coiled coil</keyword>
<dbReference type="EMBL" id="OY731401">
    <property type="protein sequence ID" value="CAJ1947830.1"/>
    <property type="molecule type" value="Genomic_DNA"/>
</dbReference>
<organism evidence="2 3">
    <name type="scientific">Sphenostylis stenocarpa</name>
    <dbReference type="NCBI Taxonomy" id="92480"/>
    <lineage>
        <taxon>Eukaryota</taxon>
        <taxon>Viridiplantae</taxon>
        <taxon>Streptophyta</taxon>
        <taxon>Embryophyta</taxon>
        <taxon>Tracheophyta</taxon>
        <taxon>Spermatophyta</taxon>
        <taxon>Magnoliopsida</taxon>
        <taxon>eudicotyledons</taxon>
        <taxon>Gunneridae</taxon>
        <taxon>Pentapetalae</taxon>
        <taxon>rosids</taxon>
        <taxon>fabids</taxon>
        <taxon>Fabales</taxon>
        <taxon>Fabaceae</taxon>
        <taxon>Papilionoideae</taxon>
        <taxon>50 kb inversion clade</taxon>
        <taxon>NPAAA clade</taxon>
        <taxon>indigoferoid/millettioid clade</taxon>
        <taxon>Phaseoleae</taxon>
        <taxon>Sphenostylis</taxon>
    </lineage>
</organism>
<protein>
    <submittedName>
        <fullName evidence="2">Uncharacterized protein</fullName>
    </submittedName>
</protein>
<accession>A0AA86SBV0</accession>
<sequence length="283" mass="32308">MRTQTIISRGELGGLCFLGDPCTIANSLAVRKAWERPVYMGDRELGKARVAVTSDYEAWRNRRGVAQPSTTPTTSIRNEGLQTQIDALTQRIEIIGGQMRALEEKEQESILTIDGLRRQGKKKDHEIETSSDSQLQEITAKTAHLEAESAKQAQKIKELSEGLLKARLDICQEREANRRLTKSLSELRHKEKEGLAQYSQVLQEKDRAIEKLDELQALVVHQEAKIKEAQQYSEDMSQAVRKQSEALARHVREAERELQRNQDPPVGFFKVFRFCQKLLRSIE</sequence>
<reference evidence="2" key="1">
    <citation type="submission" date="2023-10" db="EMBL/GenBank/DDBJ databases">
        <authorList>
            <person name="Domelevo Entfellner J.-B."/>
        </authorList>
    </citation>
    <scope>NUCLEOTIDE SEQUENCE</scope>
</reference>
<dbReference type="AlphaFoldDB" id="A0AA86SBV0"/>
<gene>
    <name evidence="2" type="ORF">AYBTSS11_LOCUS12866</name>
</gene>
<dbReference type="Gramene" id="rna-AYBTSS11_LOCUS12866">
    <property type="protein sequence ID" value="CAJ1947830.1"/>
    <property type="gene ID" value="gene-AYBTSS11_LOCUS12866"/>
</dbReference>
<evidence type="ECO:0000313" key="2">
    <source>
        <dbReference type="EMBL" id="CAJ1947830.1"/>
    </source>
</evidence>
<proteinExistence type="predicted"/>
<evidence type="ECO:0000313" key="3">
    <source>
        <dbReference type="Proteomes" id="UP001189624"/>
    </source>
</evidence>
<keyword evidence="3" id="KW-1185">Reference proteome</keyword>